<evidence type="ECO:0000313" key="3">
    <source>
        <dbReference type="Proteomes" id="UP000295764"/>
    </source>
</evidence>
<keyword evidence="1" id="KW-0472">Membrane</keyword>
<organism evidence="2 3">
    <name type="scientific">Curtobacterium flaccumfaciens</name>
    <dbReference type="NCBI Taxonomy" id="2035"/>
    <lineage>
        <taxon>Bacteria</taxon>
        <taxon>Bacillati</taxon>
        <taxon>Actinomycetota</taxon>
        <taxon>Actinomycetes</taxon>
        <taxon>Micrococcales</taxon>
        <taxon>Microbacteriaceae</taxon>
        <taxon>Curtobacterium</taxon>
    </lineage>
</organism>
<dbReference type="Pfam" id="PF19545">
    <property type="entry name" value="DUF6069"/>
    <property type="match status" value="1"/>
</dbReference>
<feature type="transmembrane region" description="Helical" evidence="1">
    <location>
        <begin position="77"/>
        <end position="99"/>
    </location>
</feature>
<dbReference type="PROSITE" id="PS51257">
    <property type="entry name" value="PROKAR_LIPOPROTEIN"/>
    <property type="match status" value="1"/>
</dbReference>
<comment type="caution">
    <text evidence="2">The sequence shown here is derived from an EMBL/GenBank/DDBJ whole genome shotgun (WGS) entry which is preliminary data.</text>
</comment>
<accession>A0A4R6DB00</accession>
<proteinExistence type="predicted"/>
<protein>
    <submittedName>
        <fullName evidence="2">Uncharacterized protein</fullName>
    </submittedName>
</protein>
<dbReference type="EMBL" id="SNVW01000020">
    <property type="protein sequence ID" value="TDN41440.1"/>
    <property type="molecule type" value="Genomic_DNA"/>
</dbReference>
<gene>
    <name evidence="2" type="ORF">EDF64_12015</name>
</gene>
<reference evidence="2 3" key="1">
    <citation type="submission" date="2019-03" db="EMBL/GenBank/DDBJ databases">
        <title>Genomic analyses of the natural microbiome of Caenorhabditis elegans.</title>
        <authorList>
            <person name="Samuel B."/>
        </authorList>
    </citation>
    <scope>NUCLEOTIDE SEQUENCE [LARGE SCALE GENOMIC DNA]</scope>
    <source>
        <strain evidence="2 3">JUb65</strain>
    </source>
</reference>
<dbReference type="AlphaFoldDB" id="A0A4R6DB00"/>
<keyword evidence="1" id="KW-0812">Transmembrane</keyword>
<name>A0A4R6DB00_9MICO</name>
<feature type="transmembrane region" description="Helical" evidence="1">
    <location>
        <begin position="42"/>
        <end position="65"/>
    </location>
</feature>
<sequence length="142" mass="14355">MTPPRTATQTTKRGFIAVILAMSAAGACWAIGTVAMGHEPDAGGATIGLAQILIVTAAVGLVAWASRAVVARWASRWGRAWLLAAAGIGAVSLIGPLTLARDGSAPTLLLLHVAVAAILCAGLAGRTLGRTGQRGEPVERPE</sequence>
<dbReference type="Proteomes" id="UP000295764">
    <property type="component" value="Unassembled WGS sequence"/>
</dbReference>
<dbReference type="InterPro" id="IPR045713">
    <property type="entry name" value="DUF6069"/>
</dbReference>
<keyword evidence="1" id="KW-1133">Transmembrane helix</keyword>
<evidence type="ECO:0000256" key="1">
    <source>
        <dbReference type="SAM" id="Phobius"/>
    </source>
</evidence>
<evidence type="ECO:0000313" key="2">
    <source>
        <dbReference type="EMBL" id="TDN41440.1"/>
    </source>
</evidence>
<feature type="transmembrane region" description="Helical" evidence="1">
    <location>
        <begin position="105"/>
        <end position="124"/>
    </location>
</feature>
<dbReference type="RefSeq" id="WP_432207038.1">
    <property type="nucleotide sequence ID" value="NZ_SNVW01000020.1"/>
</dbReference>
<feature type="transmembrane region" description="Helical" evidence="1">
    <location>
        <begin position="15"/>
        <end position="36"/>
    </location>
</feature>